<comment type="caution">
    <text evidence="1">The sequence shown here is derived from an EMBL/GenBank/DDBJ whole genome shotgun (WGS) entry which is preliminary data.</text>
</comment>
<feature type="non-terminal residue" evidence="1">
    <location>
        <position position="1"/>
    </location>
</feature>
<dbReference type="OrthoDB" id="73168at2759"/>
<protein>
    <submittedName>
        <fullName evidence="1">Uncharacterized protein</fullName>
    </submittedName>
</protein>
<gene>
    <name evidence="1" type="ORF">SPIL2461_LOCUS22025</name>
</gene>
<proteinExistence type="predicted"/>
<name>A0A812Y2R6_SYMPI</name>
<feature type="non-terminal residue" evidence="1">
    <location>
        <position position="98"/>
    </location>
</feature>
<organism evidence="1 2">
    <name type="scientific">Symbiodinium pilosum</name>
    <name type="common">Dinoflagellate</name>
    <dbReference type="NCBI Taxonomy" id="2952"/>
    <lineage>
        <taxon>Eukaryota</taxon>
        <taxon>Sar</taxon>
        <taxon>Alveolata</taxon>
        <taxon>Dinophyceae</taxon>
        <taxon>Suessiales</taxon>
        <taxon>Symbiodiniaceae</taxon>
        <taxon>Symbiodinium</taxon>
    </lineage>
</organism>
<dbReference type="EMBL" id="CAJNIZ010046804">
    <property type="protein sequence ID" value="CAE7757059.1"/>
    <property type="molecule type" value="Genomic_DNA"/>
</dbReference>
<accession>A0A812Y2R6</accession>
<dbReference type="Proteomes" id="UP000649617">
    <property type="component" value="Unassembled WGS sequence"/>
</dbReference>
<evidence type="ECO:0000313" key="1">
    <source>
        <dbReference type="EMBL" id="CAE7757059.1"/>
    </source>
</evidence>
<sequence>YQCELSHAEINAYFELKDRLRQQKAPDAPAESDDPEEQDAWVRQMLTQEERRVLQQALMRRLVSCLDRLDQVQRDKPGNYRLWRGKLVSERYWASLLE</sequence>
<keyword evidence="2" id="KW-1185">Reference proteome</keyword>
<evidence type="ECO:0000313" key="2">
    <source>
        <dbReference type="Proteomes" id="UP000649617"/>
    </source>
</evidence>
<reference evidence="1" key="1">
    <citation type="submission" date="2021-02" db="EMBL/GenBank/DDBJ databases">
        <authorList>
            <person name="Dougan E. K."/>
            <person name="Rhodes N."/>
            <person name="Thang M."/>
            <person name="Chan C."/>
        </authorList>
    </citation>
    <scope>NUCLEOTIDE SEQUENCE</scope>
</reference>
<dbReference type="AlphaFoldDB" id="A0A812Y2R6"/>